<evidence type="ECO:0000313" key="3">
    <source>
        <dbReference type="Proteomes" id="UP000326939"/>
    </source>
</evidence>
<dbReference type="AlphaFoldDB" id="A0A5N5MCA9"/>
<dbReference type="PANTHER" id="PTHR48411">
    <property type="entry name" value="OS01G0948300 PROTEIN"/>
    <property type="match status" value="1"/>
</dbReference>
<sequence>MATSSSDDFSVFVLASDLGIDARPFLTNNEREQNQENPEPDNWHDCSQDFISDEDFSDLDLLQFFTLHGSDKSGNRVFRIVGKYFPVEVSLLAQVVSGERLKKYIFHKICSELPEGPFCIVYMHSTVQKEDNSPGITILRWIYEELPAFIKDRLQTVYFIHPGLRSRLVFATLGRFFLSGGLYWKIKYVSRLQYLWEDIKKGEVEIPEFVQNHDNILENRPLTDYGIEPDPFHLSEMPTTAYSFGRYEERWSSREFASYFLLFSWTKCLNRNIKQCLGSEGLYTICSSTLGIHVSFPRLINELSFAELRNKLLAVDPLNKDHVLKVNLAEAEAEAESWRKSEGCRVGWSDEILDFDFRGQRGSQKLLFPSVTLPSQA</sequence>
<organism evidence="2 3">
    <name type="scientific">Salix brachista</name>
    <dbReference type="NCBI Taxonomy" id="2182728"/>
    <lineage>
        <taxon>Eukaryota</taxon>
        <taxon>Viridiplantae</taxon>
        <taxon>Streptophyta</taxon>
        <taxon>Embryophyta</taxon>
        <taxon>Tracheophyta</taxon>
        <taxon>Spermatophyta</taxon>
        <taxon>Magnoliopsida</taxon>
        <taxon>eudicotyledons</taxon>
        <taxon>Gunneridae</taxon>
        <taxon>Pentapetalae</taxon>
        <taxon>rosids</taxon>
        <taxon>fabids</taxon>
        <taxon>Malpighiales</taxon>
        <taxon>Salicaceae</taxon>
        <taxon>Saliceae</taxon>
        <taxon>Salix</taxon>
    </lineage>
</organism>
<reference evidence="3" key="1">
    <citation type="journal article" date="2019" name="Gigascience">
        <title>De novo genome assembly of the endangered Acer yangbiense, a plant species with extremely small populations endemic to Yunnan Province, China.</title>
        <authorList>
            <person name="Yang J."/>
            <person name="Wariss H.M."/>
            <person name="Tao L."/>
            <person name="Zhang R."/>
            <person name="Yun Q."/>
            <person name="Hollingsworth P."/>
            <person name="Dao Z."/>
            <person name="Luo G."/>
            <person name="Guo H."/>
            <person name="Ma Y."/>
            <person name="Sun W."/>
        </authorList>
    </citation>
    <scope>NUCLEOTIDE SEQUENCE [LARGE SCALE GENOMIC DNA]</scope>
    <source>
        <strain evidence="3">cv. br00</strain>
    </source>
</reference>
<protein>
    <recommendedName>
        <fullName evidence="1">CRAL-TRIO domain-containing protein</fullName>
    </recommendedName>
</protein>
<dbReference type="InterPro" id="IPR001251">
    <property type="entry name" value="CRAL-TRIO_dom"/>
</dbReference>
<dbReference type="SUPFAM" id="SSF52087">
    <property type="entry name" value="CRAL/TRIO domain"/>
    <property type="match status" value="1"/>
</dbReference>
<feature type="domain" description="CRAL-TRIO" evidence="1">
    <location>
        <begin position="58"/>
        <end position="215"/>
    </location>
</feature>
<accession>A0A5N5MCA9</accession>
<proteinExistence type="predicted"/>
<dbReference type="InterPro" id="IPR036865">
    <property type="entry name" value="CRAL-TRIO_dom_sf"/>
</dbReference>
<dbReference type="Gene3D" id="3.40.525.10">
    <property type="entry name" value="CRAL-TRIO lipid binding domain"/>
    <property type="match status" value="1"/>
</dbReference>
<comment type="caution">
    <text evidence="2">The sequence shown here is derived from an EMBL/GenBank/DDBJ whole genome shotgun (WGS) entry which is preliminary data.</text>
</comment>
<dbReference type="Pfam" id="PF13716">
    <property type="entry name" value="CRAL_TRIO_2"/>
    <property type="match status" value="1"/>
</dbReference>
<dbReference type="SMART" id="SM00516">
    <property type="entry name" value="SEC14"/>
    <property type="match status" value="1"/>
</dbReference>
<dbReference type="EMBL" id="VDCV01000006">
    <property type="protein sequence ID" value="KAB5551726.1"/>
    <property type="molecule type" value="Genomic_DNA"/>
</dbReference>
<dbReference type="CDD" id="cd00170">
    <property type="entry name" value="SEC14"/>
    <property type="match status" value="1"/>
</dbReference>
<evidence type="ECO:0000313" key="2">
    <source>
        <dbReference type="EMBL" id="KAB5551726.1"/>
    </source>
</evidence>
<dbReference type="Proteomes" id="UP000326939">
    <property type="component" value="Chromosome 6"/>
</dbReference>
<name>A0A5N5MCA9_9ROSI</name>
<keyword evidence="3" id="KW-1185">Reference proteome</keyword>
<dbReference type="PANTHER" id="PTHR48411:SF1">
    <property type="entry name" value="OS01G0948300 PROTEIN"/>
    <property type="match status" value="1"/>
</dbReference>
<evidence type="ECO:0000259" key="1">
    <source>
        <dbReference type="SMART" id="SM00516"/>
    </source>
</evidence>
<gene>
    <name evidence="2" type="ORF">DKX38_009037</name>
</gene>